<keyword evidence="4" id="KW-1185">Reference proteome</keyword>
<evidence type="ECO:0000313" key="4">
    <source>
        <dbReference type="Proteomes" id="UP000295818"/>
    </source>
</evidence>
<feature type="transmembrane region" description="Helical" evidence="2">
    <location>
        <begin position="196"/>
        <end position="214"/>
    </location>
</feature>
<feature type="transmembrane region" description="Helical" evidence="2">
    <location>
        <begin position="42"/>
        <end position="67"/>
    </location>
</feature>
<dbReference type="InterPro" id="IPR036259">
    <property type="entry name" value="MFS_trans_sf"/>
</dbReference>
<name>A0ABY2BIT2_9ACTN</name>
<feature type="region of interest" description="Disordered" evidence="1">
    <location>
        <begin position="222"/>
        <end position="242"/>
    </location>
</feature>
<evidence type="ECO:0000256" key="2">
    <source>
        <dbReference type="SAM" id="Phobius"/>
    </source>
</evidence>
<feature type="transmembrane region" description="Helical" evidence="2">
    <location>
        <begin position="130"/>
        <end position="150"/>
    </location>
</feature>
<feature type="transmembrane region" description="Helical" evidence="2">
    <location>
        <begin position="170"/>
        <end position="190"/>
    </location>
</feature>
<dbReference type="EMBL" id="SLWM01000010">
    <property type="protein sequence ID" value="TCO19589.1"/>
    <property type="molecule type" value="Genomic_DNA"/>
</dbReference>
<accession>A0ABY2BIT2</accession>
<keyword evidence="2" id="KW-0472">Membrane</keyword>
<proteinExistence type="predicted"/>
<gene>
    <name evidence="3" type="ORF">EV644_110239</name>
</gene>
<keyword evidence="2" id="KW-0812">Transmembrane</keyword>
<protein>
    <recommendedName>
        <fullName evidence="5">MFS transporter</fullName>
    </recommendedName>
</protein>
<feature type="compositionally biased region" description="Basic and acidic residues" evidence="1">
    <location>
        <begin position="229"/>
        <end position="242"/>
    </location>
</feature>
<sequence length="242" mass="24410">MGGGCRSPRAGMLAVGIVGERSPSTRELPSIRGSLVGRQDVLYGWIARGAGCLTWFSFTLGLSVIGAERGQPGVYLAAGMSGYGIGSVVGTMISLAVVRRFAPVPLAGTVWALMGLCWIGMGVWTTPAAVAVLGGLSGVTVVLGIAAISLQITRTSAGAERRALLSGQSVVVNASSSAGLLIGGPVIAMVGAEHTFIGSGLLTGAVAIGVVVASRNRAARETASCQTADHVRDRDQHAGRAA</sequence>
<reference evidence="3 4" key="1">
    <citation type="journal article" date="2015" name="Stand. Genomic Sci.">
        <title>Genomic Encyclopedia of Bacterial and Archaeal Type Strains, Phase III: the genomes of soil and plant-associated and newly described type strains.</title>
        <authorList>
            <person name="Whitman W.B."/>
            <person name="Woyke T."/>
            <person name="Klenk H.P."/>
            <person name="Zhou Y."/>
            <person name="Lilburn T.G."/>
            <person name="Beck B.J."/>
            <person name="De Vos P."/>
            <person name="Vandamme P."/>
            <person name="Eisen J.A."/>
            <person name="Garrity G."/>
            <person name="Hugenholtz P."/>
            <person name="Kyrpides N.C."/>
        </authorList>
    </citation>
    <scope>NUCLEOTIDE SEQUENCE [LARGE SCALE GENOMIC DNA]</scope>
    <source>
        <strain evidence="3 4">VKM Ac-2538</strain>
    </source>
</reference>
<dbReference type="SUPFAM" id="SSF103473">
    <property type="entry name" value="MFS general substrate transporter"/>
    <property type="match status" value="1"/>
</dbReference>
<comment type="caution">
    <text evidence="3">The sequence shown here is derived from an EMBL/GenBank/DDBJ whole genome shotgun (WGS) entry which is preliminary data.</text>
</comment>
<dbReference type="Proteomes" id="UP000295818">
    <property type="component" value="Unassembled WGS sequence"/>
</dbReference>
<feature type="transmembrane region" description="Helical" evidence="2">
    <location>
        <begin position="104"/>
        <end position="124"/>
    </location>
</feature>
<evidence type="ECO:0000256" key="1">
    <source>
        <dbReference type="SAM" id="MobiDB-lite"/>
    </source>
</evidence>
<evidence type="ECO:0008006" key="5">
    <source>
        <dbReference type="Google" id="ProtNLM"/>
    </source>
</evidence>
<organism evidence="3 4">
    <name type="scientific">Kribbella orskensis</name>
    <dbReference type="NCBI Taxonomy" id="2512216"/>
    <lineage>
        <taxon>Bacteria</taxon>
        <taxon>Bacillati</taxon>
        <taxon>Actinomycetota</taxon>
        <taxon>Actinomycetes</taxon>
        <taxon>Propionibacteriales</taxon>
        <taxon>Kribbellaceae</taxon>
        <taxon>Kribbella</taxon>
    </lineage>
</organism>
<keyword evidence="2" id="KW-1133">Transmembrane helix</keyword>
<feature type="transmembrane region" description="Helical" evidence="2">
    <location>
        <begin position="73"/>
        <end position="97"/>
    </location>
</feature>
<dbReference type="Gene3D" id="1.20.1250.20">
    <property type="entry name" value="MFS general substrate transporter like domains"/>
    <property type="match status" value="1"/>
</dbReference>
<evidence type="ECO:0000313" key="3">
    <source>
        <dbReference type="EMBL" id="TCO19589.1"/>
    </source>
</evidence>